<comment type="caution">
    <text evidence="2">The sequence shown here is derived from an EMBL/GenBank/DDBJ whole genome shotgun (WGS) entry which is preliminary data.</text>
</comment>
<dbReference type="EMBL" id="JANGCH010000005">
    <property type="protein sequence ID" value="MCQ5121603.1"/>
    <property type="molecule type" value="Genomic_DNA"/>
</dbReference>
<dbReference type="PANTHER" id="PTHR30032:SF4">
    <property type="entry name" value="AMIDASE ENHANCER"/>
    <property type="match status" value="1"/>
</dbReference>
<organism evidence="2 3">
    <name type="scientific">Massilicoli timonensis</name>
    <dbReference type="NCBI Taxonomy" id="2015901"/>
    <lineage>
        <taxon>Bacteria</taxon>
        <taxon>Bacillati</taxon>
        <taxon>Bacillota</taxon>
        <taxon>Erysipelotrichia</taxon>
        <taxon>Erysipelotrichales</taxon>
        <taxon>Erysipelotrichaceae</taxon>
        <taxon>Massilicoli</taxon>
    </lineage>
</organism>
<dbReference type="InterPro" id="IPR014225">
    <property type="entry name" value="Spore_II_D_firmicutes"/>
</dbReference>
<keyword evidence="3" id="KW-1185">Reference proteome</keyword>
<gene>
    <name evidence="2" type="primary">spoIID</name>
    <name evidence="2" type="ORF">NE663_04930</name>
</gene>
<proteinExistence type="predicted"/>
<dbReference type="InterPro" id="IPR051922">
    <property type="entry name" value="Bact_Sporulation_Assoc"/>
</dbReference>
<feature type="domain" description="Sporulation stage II protein D amidase enhancer LytB N-terminal" evidence="1">
    <location>
        <begin position="54"/>
        <end position="144"/>
    </location>
</feature>
<dbReference type="Pfam" id="PF08486">
    <property type="entry name" value="SpoIID"/>
    <property type="match status" value="1"/>
</dbReference>
<dbReference type="InterPro" id="IPR013693">
    <property type="entry name" value="SpoIID/LytB_N"/>
</dbReference>
<dbReference type="NCBIfam" id="TIGR02669">
    <property type="entry name" value="SpoIID_LytB"/>
    <property type="match status" value="1"/>
</dbReference>
<dbReference type="Proteomes" id="UP001524435">
    <property type="component" value="Unassembled WGS sequence"/>
</dbReference>
<name>A0ABT1SK57_9FIRM</name>
<evidence type="ECO:0000313" key="2">
    <source>
        <dbReference type="EMBL" id="MCQ5121603.1"/>
    </source>
</evidence>
<evidence type="ECO:0000259" key="1">
    <source>
        <dbReference type="Pfam" id="PF08486"/>
    </source>
</evidence>
<reference evidence="2 3" key="1">
    <citation type="submission" date="2022-06" db="EMBL/GenBank/DDBJ databases">
        <title>Isolation of gut microbiota from human fecal samples.</title>
        <authorList>
            <person name="Pamer E.G."/>
            <person name="Barat B."/>
            <person name="Waligurski E."/>
            <person name="Medina S."/>
            <person name="Paddock L."/>
            <person name="Mostad J."/>
        </authorList>
    </citation>
    <scope>NUCLEOTIDE SEQUENCE [LARGE SCALE GENOMIC DNA]</scope>
    <source>
        <strain evidence="2 3">DFI.6.1</strain>
    </source>
</reference>
<accession>A0ABT1SK57</accession>
<sequence length="304" mass="33942">MRKVYIVAGVFVIVFLLLLKESFKQETWIKETTHESSGKQEKEEAITVTLHRDDAVEIKPLEEYVMGVVAAEMPVSFEMEALKAQSVAARTYVYQRTLEVDDTTASQVYKDEAQLREQWGSAYEENWAKIKTAVEATKGEVLTYDGAYITAAFYSSSCGNTNNAAEYWQKDVPYLRSVPSPWEAELQDNYESEKAVSAAALAETMGTALSSLPAITYYDSGYVEKLCVGEICKSGREIREAFSLRSSSFRIVESEEGFVFITKGSGHGIGMSQYGALGMALEGQNYREILQYYYQGAEISKANV</sequence>
<dbReference type="RefSeq" id="WP_102268198.1">
    <property type="nucleotide sequence ID" value="NZ_CANTYB010000005.1"/>
</dbReference>
<protein>
    <submittedName>
        <fullName evidence="2">Stage II sporulation protein D</fullName>
    </submittedName>
</protein>
<dbReference type="NCBIfam" id="TIGR02870">
    <property type="entry name" value="spore_II_D"/>
    <property type="match status" value="1"/>
</dbReference>
<dbReference type="InterPro" id="IPR013486">
    <property type="entry name" value="SpoIID/LytB"/>
</dbReference>
<evidence type="ECO:0000313" key="3">
    <source>
        <dbReference type="Proteomes" id="UP001524435"/>
    </source>
</evidence>
<dbReference type="PANTHER" id="PTHR30032">
    <property type="entry name" value="N-ACETYLMURAMOYL-L-ALANINE AMIDASE-RELATED"/>
    <property type="match status" value="1"/>
</dbReference>